<comment type="caution">
    <text evidence="2">The sequence shown here is derived from an EMBL/GenBank/DDBJ whole genome shotgun (WGS) entry which is preliminary data.</text>
</comment>
<dbReference type="InterPro" id="IPR017441">
    <property type="entry name" value="Protein_kinase_ATP_BS"/>
</dbReference>
<dbReference type="Proteomes" id="UP000242877">
    <property type="component" value="Unassembled WGS sequence"/>
</dbReference>
<accession>A0A168DNB9</accession>
<evidence type="ECO:0000256" key="1">
    <source>
        <dbReference type="PROSITE-ProRule" id="PRU10141"/>
    </source>
</evidence>
<dbReference type="VEuPathDB" id="FungiDB:AAP_00196"/>
<dbReference type="EMBL" id="AZGZ01000001">
    <property type="protein sequence ID" value="KZZ97935.1"/>
    <property type="molecule type" value="Genomic_DNA"/>
</dbReference>
<dbReference type="GO" id="GO:0005524">
    <property type="term" value="F:ATP binding"/>
    <property type="evidence" value="ECO:0007669"/>
    <property type="project" value="UniProtKB-UniRule"/>
</dbReference>
<dbReference type="GO" id="GO:0016301">
    <property type="term" value="F:kinase activity"/>
    <property type="evidence" value="ECO:0007669"/>
    <property type="project" value="UniProtKB-KW"/>
</dbReference>
<dbReference type="PROSITE" id="PS00107">
    <property type="entry name" value="PROTEIN_KINASE_ATP"/>
    <property type="match status" value="1"/>
</dbReference>
<reference evidence="2 3" key="1">
    <citation type="journal article" date="2016" name="Genome Biol. Evol.">
        <title>Divergent and convergent evolution of fungal pathogenicity.</title>
        <authorList>
            <person name="Shang Y."/>
            <person name="Xiao G."/>
            <person name="Zheng P."/>
            <person name="Cen K."/>
            <person name="Zhan S."/>
            <person name="Wang C."/>
        </authorList>
    </citation>
    <scope>NUCLEOTIDE SEQUENCE [LARGE SCALE GENOMIC DNA]</scope>
    <source>
        <strain evidence="2 3">ARSEF 7405</strain>
    </source>
</reference>
<dbReference type="Gene3D" id="3.30.200.20">
    <property type="entry name" value="Phosphorylase Kinase, domain 1"/>
    <property type="match status" value="1"/>
</dbReference>
<gene>
    <name evidence="2" type="ORF">AAP_00196</name>
</gene>
<keyword evidence="2" id="KW-0418">Kinase</keyword>
<name>A0A168DNB9_9EURO</name>
<evidence type="ECO:0000313" key="2">
    <source>
        <dbReference type="EMBL" id="KZZ97935.1"/>
    </source>
</evidence>
<proteinExistence type="predicted"/>
<keyword evidence="2" id="KW-0808">Transferase</keyword>
<dbReference type="OrthoDB" id="68483at2759"/>
<keyword evidence="1" id="KW-0067">ATP-binding</keyword>
<keyword evidence="1" id="KW-0547">Nucleotide-binding</keyword>
<dbReference type="SUPFAM" id="SSF56112">
    <property type="entry name" value="Protein kinase-like (PK-like)"/>
    <property type="match status" value="1"/>
</dbReference>
<keyword evidence="3" id="KW-1185">Reference proteome</keyword>
<organism evidence="2 3">
    <name type="scientific">Ascosphaera apis ARSEF 7405</name>
    <dbReference type="NCBI Taxonomy" id="392613"/>
    <lineage>
        <taxon>Eukaryota</taxon>
        <taxon>Fungi</taxon>
        <taxon>Dikarya</taxon>
        <taxon>Ascomycota</taxon>
        <taxon>Pezizomycotina</taxon>
        <taxon>Eurotiomycetes</taxon>
        <taxon>Eurotiomycetidae</taxon>
        <taxon>Onygenales</taxon>
        <taxon>Ascosphaeraceae</taxon>
        <taxon>Ascosphaera</taxon>
    </lineage>
</organism>
<feature type="binding site" evidence="1">
    <location>
        <position position="117"/>
    </location>
    <ligand>
        <name>ATP</name>
        <dbReference type="ChEBI" id="CHEBI:30616"/>
    </ligand>
</feature>
<protein>
    <submittedName>
        <fullName evidence="2">Protein kinase-like domain protein</fullName>
    </submittedName>
</protein>
<sequence>MPRAHDPLWDDFDAIFAPRNVDFTGIGKAFDRLFDSFDVPCFPEGSVPPKHHRKNAGERALAKIAAAPAVYEFRTGRKPGGDFTLRDFSFRYHIGGGAFGNVHLAKCNLDGKFYAIKSQRKMKMADHYKQCNEEIRLQRKCRKPPSLSKKPGSIWVRWHVQSIHCT</sequence>
<dbReference type="AlphaFoldDB" id="A0A168DNB9"/>
<evidence type="ECO:0000313" key="3">
    <source>
        <dbReference type="Proteomes" id="UP000242877"/>
    </source>
</evidence>
<dbReference type="InterPro" id="IPR011009">
    <property type="entry name" value="Kinase-like_dom_sf"/>
</dbReference>